<dbReference type="OrthoDB" id="6465020at2"/>
<dbReference type="InterPro" id="IPR036692">
    <property type="entry name" value="Shew3726-like_sf"/>
</dbReference>
<organism evidence="1 2">
    <name type="scientific">Shewanella mangrovi</name>
    <dbReference type="NCBI Taxonomy" id="1515746"/>
    <lineage>
        <taxon>Bacteria</taxon>
        <taxon>Pseudomonadati</taxon>
        <taxon>Pseudomonadota</taxon>
        <taxon>Gammaproteobacteria</taxon>
        <taxon>Alteromonadales</taxon>
        <taxon>Shewanellaceae</taxon>
        <taxon>Shewanella</taxon>
    </lineage>
</organism>
<dbReference type="AlphaFoldDB" id="A0A094J8B9"/>
<name>A0A094J8B9_9GAMM</name>
<gene>
    <name evidence="1" type="ORF">HR45_18110</name>
</gene>
<sequence>MNQQLLFNDDAQADLERQAIICSAMDGGMCIQCVIAVSYLAKLDANVDEVSDWLNAYEDNRFDIEDQLEAKIAQEAFNAKGEVELS</sequence>
<dbReference type="SUPFAM" id="SSF160272">
    <property type="entry name" value="Shew3726-like"/>
    <property type="match status" value="1"/>
</dbReference>
<evidence type="ECO:0008006" key="3">
    <source>
        <dbReference type="Google" id="ProtNLM"/>
    </source>
</evidence>
<dbReference type="Gene3D" id="3.30.160.140">
    <property type="entry name" value="Shew3726-like"/>
    <property type="match status" value="1"/>
</dbReference>
<evidence type="ECO:0000313" key="2">
    <source>
        <dbReference type="Proteomes" id="UP000029264"/>
    </source>
</evidence>
<keyword evidence="2" id="KW-1185">Reference proteome</keyword>
<dbReference type="STRING" id="1515746.HR45_18110"/>
<dbReference type="InterPro" id="IPR009962">
    <property type="entry name" value="DUF1488"/>
</dbReference>
<dbReference type="EMBL" id="JPEO01000023">
    <property type="protein sequence ID" value="KFZ36180.1"/>
    <property type="molecule type" value="Genomic_DNA"/>
</dbReference>
<accession>A0A094J8B9</accession>
<dbReference type="Pfam" id="PF07369">
    <property type="entry name" value="DUF1488"/>
    <property type="match status" value="1"/>
</dbReference>
<comment type="caution">
    <text evidence="1">The sequence shown here is derived from an EMBL/GenBank/DDBJ whole genome shotgun (WGS) entry which is preliminary data.</text>
</comment>
<dbReference type="RefSeq" id="WP_037445573.1">
    <property type="nucleotide sequence ID" value="NZ_JPEO01000023.1"/>
</dbReference>
<reference evidence="1 2" key="1">
    <citation type="submission" date="2014-06" db="EMBL/GenBank/DDBJ databases">
        <title>Shewanella sp. YQH10.</title>
        <authorList>
            <person name="Liu Y."/>
            <person name="Zeng R."/>
        </authorList>
    </citation>
    <scope>NUCLEOTIDE SEQUENCE [LARGE SCALE GENOMIC DNA]</scope>
    <source>
        <strain evidence="1 2">YQH10</strain>
    </source>
</reference>
<evidence type="ECO:0000313" key="1">
    <source>
        <dbReference type="EMBL" id="KFZ36180.1"/>
    </source>
</evidence>
<protein>
    <recommendedName>
        <fullName evidence="3">DUF1488 domain-containing protein</fullName>
    </recommendedName>
</protein>
<dbReference type="Proteomes" id="UP000029264">
    <property type="component" value="Unassembled WGS sequence"/>
</dbReference>
<proteinExistence type="predicted"/>